<proteinExistence type="inferred from homology"/>
<dbReference type="SMART" id="SM00651">
    <property type="entry name" value="Sm"/>
    <property type="match status" value="1"/>
</dbReference>
<comment type="caution">
    <text evidence="18">Lacks conserved residue(s) required for the propagation of feature annotation.</text>
</comment>
<dbReference type="InterPro" id="IPR031157">
    <property type="entry name" value="G_TR_CS"/>
</dbReference>
<evidence type="ECO:0000256" key="3">
    <source>
        <dbReference type="ARBA" id="ARBA00005454"/>
    </source>
</evidence>
<dbReference type="Gene3D" id="3.30.70.2570">
    <property type="entry name" value="Elongation factor 4, C-terminal domain"/>
    <property type="match status" value="1"/>
</dbReference>
<dbReference type="Pfam" id="PF00009">
    <property type="entry name" value="GTP_EFTU"/>
    <property type="match status" value="1"/>
</dbReference>
<dbReference type="InterPro" id="IPR035654">
    <property type="entry name" value="LepA_IV"/>
</dbReference>
<dbReference type="GO" id="GO:0008380">
    <property type="term" value="P:RNA splicing"/>
    <property type="evidence" value="ECO:0007669"/>
    <property type="project" value="UniProtKB-KW"/>
</dbReference>
<dbReference type="PANTHER" id="PTHR43512">
    <property type="entry name" value="TRANSLATION FACTOR GUF1-RELATED"/>
    <property type="match status" value="1"/>
</dbReference>
<comment type="function">
    <text evidence="18">Promotes mitochondrial protein synthesis. May act as a fidelity factor of the translation reaction, by catalyzing a one-codon backward translocation of tRNAs on improperly translocated ribosomes. Binds to mitochondrial ribosomes in a GTP-dependent manner.</text>
</comment>
<dbReference type="PANTHER" id="PTHR43512:SF7">
    <property type="entry name" value="TRANSLATION FACTOR GUF1, MITOCHONDRIAL"/>
    <property type="match status" value="1"/>
</dbReference>
<reference evidence="21 22" key="1">
    <citation type="journal article" date="2019" name="Front. Genet.">
        <title>Whole-Genome Sequencing of the Opportunistic Yeast Pathogen Candida inconspicua Uncovers Its Hybrid Origin.</title>
        <authorList>
            <person name="Mixao V."/>
            <person name="Hansen A.P."/>
            <person name="Saus E."/>
            <person name="Boekhout T."/>
            <person name="Lass-Florl C."/>
            <person name="Gabaldon T."/>
        </authorList>
    </citation>
    <scope>NUCLEOTIDE SEQUENCE [LARGE SCALE GENOMIC DNA]</scope>
    <source>
        <strain evidence="21 22">CBS 180</strain>
    </source>
</reference>
<dbReference type="GO" id="GO:0006397">
    <property type="term" value="P:mRNA processing"/>
    <property type="evidence" value="ECO:0007669"/>
    <property type="project" value="UniProtKB-KW"/>
</dbReference>
<dbReference type="GO" id="GO:0005829">
    <property type="term" value="C:cytosol"/>
    <property type="evidence" value="ECO:0007669"/>
    <property type="project" value="UniProtKB-SubCell"/>
</dbReference>
<evidence type="ECO:0000256" key="18">
    <source>
        <dbReference type="HAMAP-Rule" id="MF_03137"/>
    </source>
</evidence>
<dbReference type="SUPFAM" id="SSF54980">
    <property type="entry name" value="EF-G C-terminal domain-like"/>
    <property type="match status" value="2"/>
</dbReference>
<comment type="similarity">
    <text evidence="18">Belongs to the GTP-binding elongation factor family. LepA subfamily.</text>
</comment>
<evidence type="ECO:0000256" key="13">
    <source>
        <dbReference type="ARBA" id="ARBA00023136"/>
    </source>
</evidence>
<keyword evidence="22" id="KW-1185">Reference proteome</keyword>
<dbReference type="SUPFAM" id="SSF52540">
    <property type="entry name" value="P-loop containing nucleoside triphosphate hydrolases"/>
    <property type="match status" value="1"/>
</dbReference>
<comment type="similarity">
    <text evidence="4">Belongs to the snRNP core protein family.</text>
</comment>
<evidence type="ECO:0000256" key="11">
    <source>
        <dbReference type="ARBA" id="ARBA00023128"/>
    </source>
</evidence>
<keyword evidence="15" id="KW-0539">Nucleus</keyword>
<keyword evidence="11 18" id="KW-0496">Mitochondrion</keyword>
<dbReference type="CDD" id="cd01890">
    <property type="entry name" value="LepA"/>
    <property type="match status" value="1"/>
</dbReference>
<dbReference type="NCBIfam" id="TIGR01393">
    <property type="entry name" value="lepA"/>
    <property type="match status" value="1"/>
</dbReference>
<dbReference type="CDD" id="cd03709">
    <property type="entry name" value="lepA_C"/>
    <property type="match status" value="1"/>
</dbReference>
<keyword evidence="8 18" id="KW-0999">Mitochondrion inner membrane</keyword>
<evidence type="ECO:0000256" key="10">
    <source>
        <dbReference type="ARBA" id="ARBA00022917"/>
    </source>
</evidence>
<keyword evidence="7 18" id="KW-0547">Nucleotide-binding</keyword>
<dbReference type="SUPFAM" id="SSF54637">
    <property type="entry name" value="Thioesterase/thiol ester dehydrase-isomerase"/>
    <property type="match status" value="2"/>
</dbReference>
<evidence type="ECO:0000256" key="14">
    <source>
        <dbReference type="ARBA" id="ARBA00023187"/>
    </source>
</evidence>
<dbReference type="Pfam" id="PF13622">
    <property type="entry name" value="4HBT_3"/>
    <property type="match status" value="1"/>
</dbReference>
<keyword evidence="9 18" id="KW-0378">Hydrolase</keyword>
<keyword evidence="12 18" id="KW-0342">GTP-binding</keyword>
<keyword evidence="14" id="KW-0508">mRNA splicing</keyword>
<dbReference type="InterPro" id="IPR006297">
    <property type="entry name" value="EF-4"/>
</dbReference>
<dbReference type="InterPro" id="IPR000640">
    <property type="entry name" value="EFG_V-like"/>
</dbReference>
<dbReference type="Pfam" id="PF02551">
    <property type="entry name" value="Acyl_CoA_thio"/>
    <property type="match status" value="1"/>
</dbReference>
<dbReference type="Gene3D" id="2.40.160.210">
    <property type="entry name" value="Acyl-CoA thioesterase, double hotdog domain"/>
    <property type="match status" value="1"/>
</dbReference>
<dbReference type="InterPro" id="IPR004161">
    <property type="entry name" value="EFTu-like_2"/>
</dbReference>
<dbReference type="InterPro" id="IPR009000">
    <property type="entry name" value="Transl_B-barrel_sf"/>
</dbReference>
<dbReference type="Pfam" id="PF01423">
    <property type="entry name" value="LSM"/>
    <property type="match status" value="1"/>
</dbReference>
<feature type="region of interest" description="Disordered" evidence="19">
    <location>
        <begin position="810"/>
        <end position="833"/>
    </location>
</feature>
<evidence type="ECO:0000313" key="22">
    <source>
        <dbReference type="Proteomes" id="UP000307173"/>
    </source>
</evidence>
<evidence type="ECO:0000256" key="8">
    <source>
        <dbReference type="ARBA" id="ARBA00022792"/>
    </source>
</evidence>
<evidence type="ECO:0000256" key="19">
    <source>
        <dbReference type="SAM" id="MobiDB-lite"/>
    </source>
</evidence>
<evidence type="ECO:0000256" key="16">
    <source>
        <dbReference type="ARBA" id="ARBA00023274"/>
    </source>
</evidence>
<keyword evidence="6" id="KW-0507">mRNA processing</keyword>
<dbReference type="EMBL" id="SELW01000055">
    <property type="protein sequence ID" value="TID31016.1"/>
    <property type="molecule type" value="Genomic_DNA"/>
</dbReference>
<evidence type="ECO:0000256" key="7">
    <source>
        <dbReference type="ARBA" id="ARBA00022741"/>
    </source>
</evidence>
<dbReference type="GO" id="GO:0097177">
    <property type="term" value="F:mitochondrial ribosome binding"/>
    <property type="evidence" value="ECO:0007669"/>
    <property type="project" value="TreeGrafter"/>
</dbReference>
<dbReference type="SUPFAM" id="SSF50447">
    <property type="entry name" value="Translation proteins"/>
    <property type="match status" value="1"/>
</dbReference>
<dbReference type="CDD" id="cd01720">
    <property type="entry name" value="Sm_D2"/>
    <property type="match status" value="1"/>
</dbReference>
<comment type="subcellular location">
    <subcellularLocation>
        <location evidence="2">Cytoplasm</location>
        <location evidence="2">Cytosol</location>
    </subcellularLocation>
    <subcellularLocation>
        <location evidence="18">Mitochondrion inner membrane</location>
        <topology evidence="18">Peripheral membrane protein</topology>
        <orientation evidence="18">Matrix side</orientation>
    </subcellularLocation>
    <subcellularLocation>
        <location evidence="1">Nucleus</location>
    </subcellularLocation>
</comment>
<protein>
    <recommendedName>
        <fullName evidence="17">snRNP core protein D2</fullName>
    </recommendedName>
</protein>
<dbReference type="Gene3D" id="3.30.70.870">
    <property type="entry name" value="Elongation Factor G (Translational Gtpase), domain 3"/>
    <property type="match status" value="1"/>
</dbReference>
<keyword evidence="16" id="KW-0687">Ribonucleoprotein</keyword>
<dbReference type="GO" id="GO:0003924">
    <property type="term" value="F:GTPase activity"/>
    <property type="evidence" value="ECO:0007669"/>
    <property type="project" value="UniProtKB-UniRule"/>
</dbReference>
<dbReference type="InterPro" id="IPR027417">
    <property type="entry name" value="P-loop_NTPase"/>
</dbReference>
<feature type="binding site" evidence="18">
    <location>
        <begin position="170"/>
        <end position="177"/>
    </location>
    <ligand>
        <name>GTP</name>
        <dbReference type="ChEBI" id="CHEBI:37565"/>
    </ligand>
</feature>
<dbReference type="InterPro" id="IPR035647">
    <property type="entry name" value="EFG_III/V"/>
</dbReference>
<dbReference type="AlphaFoldDB" id="A0A4T0X682"/>
<dbReference type="GO" id="GO:0030532">
    <property type="term" value="C:small nuclear ribonucleoprotein complex"/>
    <property type="evidence" value="ECO:0007669"/>
    <property type="project" value="InterPro"/>
</dbReference>
<dbReference type="Gene3D" id="3.40.50.300">
    <property type="entry name" value="P-loop containing nucleotide triphosphate hydrolases"/>
    <property type="match status" value="1"/>
</dbReference>
<dbReference type="PROSITE" id="PS00301">
    <property type="entry name" value="G_TR_1"/>
    <property type="match status" value="1"/>
</dbReference>
<organism evidence="21 22">
    <name type="scientific">Pichia inconspicua</name>
    <dbReference type="NCBI Taxonomy" id="52247"/>
    <lineage>
        <taxon>Eukaryota</taxon>
        <taxon>Fungi</taxon>
        <taxon>Dikarya</taxon>
        <taxon>Ascomycota</taxon>
        <taxon>Saccharomycotina</taxon>
        <taxon>Pichiomycetes</taxon>
        <taxon>Pichiales</taxon>
        <taxon>Pichiaceae</taxon>
        <taxon>Pichia</taxon>
    </lineage>
</organism>
<evidence type="ECO:0000256" key="17">
    <source>
        <dbReference type="ARBA" id="ARBA00033125"/>
    </source>
</evidence>
<dbReference type="Pfam" id="PF03144">
    <property type="entry name" value="GTP_EFTU_D2"/>
    <property type="match status" value="1"/>
</dbReference>
<evidence type="ECO:0000313" key="21">
    <source>
        <dbReference type="EMBL" id="TID31016.1"/>
    </source>
</evidence>
<feature type="binding site" evidence="18">
    <location>
        <begin position="289"/>
        <end position="292"/>
    </location>
    <ligand>
        <name>GTP</name>
        <dbReference type="ChEBI" id="CHEBI:37565"/>
    </ligand>
</feature>
<sequence length="1181" mass="134083">MSDIKNKPRSEMTSLERQDLEDYEFTNGPMRVLSQSVQHAHSVLISLRNNHKLVAKVKAFDKHCNMVLENVREFWYEDVKESTTGNTKKGTKVLRERFVLKMFLRGDSVVVVLKYDGTVHITPGTDEYKGYLKYTLDKKHNPTPLLTNEQLYERMSKIPLKNYRNFIIVAHIDHGKSTLSDRLLEITGVVNPTVDNKQVLDKLDVERERGITVKAQTVSMIYHYKDEDYMFHLVDSPGHVDFRLEVIRSYASCQGALLLVDASEGIKAQTVANFYIAYSMDLNLIPIINKIDLDTADIPRAEEQIEETFELFREDIVHVSAKTGLNVEYILPKIIETVPPPPAEKYNPDGPLRAQIVDSWYDAYVGVIMLVNIVDGSVKKGDKVEFCMTGEKYEVKEVGVMYPDRRPLPKLSAGQVAYIIPGFKDPNKVFVGDTLKKVGTVVEPLAGFEEPKPMVFVGAFPADGTDFKKMEESLQHLFLNDRSVVFQRTTSNALGQGWKLGFLGSLHASIFKERLESEHGKNLIITAPTVPYKVVYRDGTEAIISNPDDFPDGTRKSQVSELLEPYVEALMTFPKEYTGSVMTLCDNNRGIQVEVQYLSNGQTLMKYLIPTAHLIDDFFGKLKGVTKGYASLDYDDAGYRPSDIYKMELLVNGNSIDALSTVLHKSQIDKMGREFVKRLKEFLRIQQFEVVIQARAGGRIVARETIKARRKDVLAKLHASDISRRKKLLVKQKEGKKHLKSVGQVNIANDAYQAFLRRESPQRPLSPVLNHSVTADNTPALPLPIPPHSAHARMFNCSVAALSDNNNNNANNTLYKPTTHTSTISNDSLTSSNTSLESLGDKSEFFPDLHDIDIHNTIDESSLEKLLDLEQISEDTFINKSELFIPYRGRGLFGGTMAAQSVLASLLYTNTPEKKWKPISIHCHFFHAAQPHPHLYYVVKPLKDGKNYCTNEVLLYQNDRLIFKATVSLQTYVLSGSAANMIGQLNHHRKAPVIGKDIAHFDDMLTQTEGFKIWSQKAMGKKHMEYLKSKDNEETVIRCYNREPCIWKLPADMFDLDLVPENERNADPSERTLRYWVKNKEVLKNPNLFNWVSLAYVSDYFYLSANMRLNMHQMFTTKFSVSLDHTIYFNEEIDTSSYFNYNVKNIKAGENRSIMFGEIFSQDGTLAATTIQEGLSVVYTD</sequence>
<dbReference type="Gene3D" id="3.30.70.240">
    <property type="match status" value="1"/>
</dbReference>
<evidence type="ECO:0000256" key="15">
    <source>
        <dbReference type="ARBA" id="ARBA00023242"/>
    </source>
</evidence>
<evidence type="ECO:0000256" key="5">
    <source>
        <dbReference type="ARBA" id="ARBA00022490"/>
    </source>
</evidence>
<feature type="domain" description="Tr-type G" evidence="20">
    <location>
        <begin position="161"/>
        <end position="342"/>
    </location>
</feature>
<dbReference type="Proteomes" id="UP000307173">
    <property type="component" value="Unassembled WGS sequence"/>
</dbReference>
<dbReference type="CDD" id="cd03699">
    <property type="entry name" value="EF4_II"/>
    <property type="match status" value="1"/>
</dbReference>
<dbReference type="GO" id="GO:0005759">
    <property type="term" value="C:mitochondrial matrix"/>
    <property type="evidence" value="ECO:0007669"/>
    <property type="project" value="UniProtKB-UniRule"/>
</dbReference>
<dbReference type="InterPro" id="IPR013842">
    <property type="entry name" value="LepA_CTD"/>
</dbReference>
<evidence type="ECO:0000256" key="6">
    <source>
        <dbReference type="ARBA" id="ARBA00022664"/>
    </source>
</evidence>
<dbReference type="HAMAP" id="MF_00071">
    <property type="entry name" value="LepA"/>
    <property type="match status" value="1"/>
</dbReference>
<comment type="caution">
    <text evidence="21">The sequence shown here is derived from an EMBL/GenBank/DDBJ whole genome shotgun (WGS) entry which is preliminary data.</text>
</comment>
<evidence type="ECO:0000256" key="12">
    <source>
        <dbReference type="ARBA" id="ARBA00023134"/>
    </source>
</evidence>
<dbReference type="Gene3D" id="2.30.30.100">
    <property type="match status" value="1"/>
</dbReference>
<dbReference type="GO" id="GO:0005525">
    <property type="term" value="F:GTP binding"/>
    <property type="evidence" value="ECO:0007669"/>
    <property type="project" value="UniProtKB-UniRule"/>
</dbReference>
<keyword evidence="13 18" id="KW-0472">Membrane</keyword>
<evidence type="ECO:0000256" key="2">
    <source>
        <dbReference type="ARBA" id="ARBA00004514"/>
    </source>
</evidence>
<name>A0A4T0X682_9ASCO</name>
<gene>
    <name evidence="21" type="ORF">CANINC_000377</name>
</gene>
<dbReference type="GO" id="GO:0005743">
    <property type="term" value="C:mitochondrial inner membrane"/>
    <property type="evidence" value="ECO:0007669"/>
    <property type="project" value="UniProtKB-SubCell"/>
</dbReference>
<dbReference type="InterPro" id="IPR027248">
    <property type="entry name" value="Sm_D2"/>
</dbReference>
<comment type="catalytic activity">
    <reaction evidence="18">
        <text>GTP + H2O = GDP + phosphate + H(+)</text>
        <dbReference type="Rhea" id="RHEA:19669"/>
        <dbReference type="ChEBI" id="CHEBI:15377"/>
        <dbReference type="ChEBI" id="CHEBI:15378"/>
        <dbReference type="ChEBI" id="CHEBI:37565"/>
        <dbReference type="ChEBI" id="CHEBI:43474"/>
        <dbReference type="ChEBI" id="CHEBI:58189"/>
        <dbReference type="EC" id="3.6.5.n1"/>
    </reaction>
</comment>
<accession>A0A4T0X682</accession>
<feature type="compositionally biased region" description="Low complexity" evidence="19">
    <location>
        <begin position="821"/>
        <end position="833"/>
    </location>
</feature>
<dbReference type="CDD" id="cd16260">
    <property type="entry name" value="EF4_III"/>
    <property type="match status" value="1"/>
</dbReference>
<dbReference type="GO" id="GO:0006412">
    <property type="term" value="P:translation"/>
    <property type="evidence" value="ECO:0007669"/>
    <property type="project" value="UniProtKB-KW"/>
</dbReference>
<dbReference type="PRINTS" id="PR00315">
    <property type="entry name" value="ELONGATNFCT"/>
</dbReference>
<evidence type="ECO:0000256" key="1">
    <source>
        <dbReference type="ARBA" id="ARBA00004123"/>
    </source>
</evidence>
<dbReference type="SUPFAM" id="SSF50182">
    <property type="entry name" value="Sm-like ribonucleoproteins"/>
    <property type="match status" value="1"/>
</dbReference>
<dbReference type="InterPro" id="IPR025652">
    <property type="entry name" value="TesB_C"/>
</dbReference>
<evidence type="ECO:0000259" key="20">
    <source>
        <dbReference type="PROSITE" id="PS51722"/>
    </source>
</evidence>
<keyword evidence="10 18" id="KW-0648">Protein biosynthesis</keyword>
<dbReference type="InterPro" id="IPR038363">
    <property type="entry name" value="LepA_C_sf"/>
</dbReference>
<dbReference type="FunFam" id="3.30.70.240:FF:000007">
    <property type="entry name" value="Translation factor GUF1, mitochondrial"/>
    <property type="match status" value="1"/>
</dbReference>
<dbReference type="Pfam" id="PF00679">
    <property type="entry name" value="EFG_C"/>
    <property type="match status" value="1"/>
</dbReference>
<dbReference type="Pfam" id="PF06421">
    <property type="entry name" value="LepA_C"/>
    <property type="match status" value="1"/>
</dbReference>
<dbReference type="STRING" id="52247.A0A4T0X682"/>
<dbReference type="InterPro" id="IPR001163">
    <property type="entry name" value="Sm_dom_euk/arc"/>
</dbReference>
<dbReference type="InterPro" id="IPR049449">
    <property type="entry name" value="TesB_ACOT8-like_N"/>
</dbReference>
<dbReference type="NCBIfam" id="TIGR00231">
    <property type="entry name" value="small_GTP"/>
    <property type="match status" value="1"/>
</dbReference>
<dbReference type="FunFam" id="2.40.30.10:FF:000015">
    <property type="entry name" value="Translation factor GUF1, mitochondrial"/>
    <property type="match status" value="1"/>
</dbReference>
<comment type="similarity">
    <text evidence="3">Belongs to the TRAFAC class translation factor GTPase superfamily. Classic translation factor GTPase family. LepA subfamily.</text>
</comment>
<dbReference type="InterPro" id="IPR010920">
    <property type="entry name" value="LSM_dom_sf"/>
</dbReference>
<dbReference type="FunFam" id="3.30.70.870:FF:000004">
    <property type="entry name" value="Translation factor GUF1, mitochondrial"/>
    <property type="match status" value="1"/>
</dbReference>
<dbReference type="FunFam" id="3.40.50.300:FF:000078">
    <property type="entry name" value="Elongation factor 4"/>
    <property type="match status" value="1"/>
</dbReference>
<dbReference type="PROSITE" id="PS51722">
    <property type="entry name" value="G_TR_2"/>
    <property type="match status" value="1"/>
</dbReference>
<dbReference type="InterPro" id="IPR042171">
    <property type="entry name" value="Acyl-CoA_hotdog"/>
</dbReference>
<dbReference type="InterPro" id="IPR029069">
    <property type="entry name" value="HotDog_dom_sf"/>
</dbReference>
<dbReference type="CDD" id="cd03444">
    <property type="entry name" value="Thioesterase_II_repeat1"/>
    <property type="match status" value="1"/>
</dbReference>
<dbReference type="FunFam" id="3.30.70.2570:FF:000001">
    <property type="entry name" value="Translation factor GUF1, mitochondrial"/>
    <property type="match status" value="1"/>
</dbReference>
<dbReference type="CDD" id="cd03445">
    <property type="entry name" value="Thioesterase_II_repeat2"/>
    <property type="match status" value="1"/>
</dbReference>
<keyword evidence="5" id="KW-0963">Cytoplasm</keyword>
<evidence type="ECO:0000256" key="9">
    <source>
        <dbReference type="ARBA" id="ARBA00022801"/>
    </source>
</evidence>
<dbReference type="InterPro" id="IPR000795">
    <property type="entry name" value="T_Tr_GTP-bd_dom"/>
</dbReference>
<dbReference type="InterPro" id="IPR005225">
    <property type="entry name" value="Small_GTP-bd"/>
</dbReference>
<dbReference type="GO" id="GO:0045727">
    <property type="term" value="P:positive regulation of translation"/>
    <property type="evidence" value="ECO:0007669"/>
    <property type="project" value="UniProtKB-UniRule"/>
</dbReference>
<evidence type="ECO:0000256" key="4">
    <source>
        <dbReference type="ARBA" id="ARBA00008146"/>
    </source>
</evidence>
<dbReference type="Gene3D" id="2.40.30.10">
    <property type="entry name" value="Translation factors"/>
    <property type="match status" value="1"/>
</dbReference>
<dbReference type="OrthoDB" id="1074at2759"/>